<dbReference type="GO" id="GO:0050661">
    <property type="term" value="F:NADP binding"/>
    <property type="evidence" value="ECO:0007669"/>
    <property type="project" value="InterPro"/>
</dbReference>
<dbReference type="GO" id="GO:0005829">
    <property type="term" value="C:cytosol"/>
    <property type="evidence" value="ECO:0007669"/>
    <property type="project" value="TreeGrafter"/>
</dbReference>
<evidence type="ECO:0000256" key="7">
    <source>
        <dbReference type="ARBA" id="ARBA00049442"/>
    </source>
</evidence>
<dbReference type="InterPro" id="IPR022893">
    <property type="entry name" value="Shikimate_DH_fam"/>
</dbReference>
<feature type="binding site" evidence="8">
    <location>
        <position position="80"/>
    </location>
    <ligand>
        <name>shikimate</name>
        <dbReference type="ChEBI" id="CHEBI:36208"/>
    </ligand>
</feature>
<comment type="similarity">
    <text evidence="8">Belongs to the shikimate dehydrogenase family.</text>
</comment>
<dbReference type="STRING" id="530564.Psta_2225"/>
<dbReference type="AlphaFoldDB" id="D2R2Q6"/>
<comment type="subunit">
    <text evidence="8">Homodimer.</text>
</comment>
<comment type="pathway">
    <text evidence="1 8">Metabolic intermediate biosynthesis; chorismate biosynthesis; chorismate from D-erythrose 4-phosphate and phosphoenolpyruvate: step 4/7.</text>
</comment>
<dbReference type="KEGG" id="psl:Psta_2225"/>
<dbReference type="EC" id="1.1.1.25" evidence="2 8"/>
<dbReference type="GO" id="GO:0009423">
    <property type="term" value="P:chorismate biosynthetic process"/>
    <property type="evidence" value="ECO:0007669"/>
    <property type="project" value="UniProtKB-UniRule"/>
</dbReference>
<dbReference type="InterPro" id="IPR013708">
    <property type="entry name" value="Shikimate_DH-bd_N"/>
</dbReference>
<feature type="domain" description="Quinate/shikimate 5-dehydrogenase/glutamyl-tRNA reductase" evidence="9">
    <location>
        <begin position="110"/>
        <end position="158"/>
    </location>
</feature>
<dbReference type="PANTHER" id="PTHR21089:SF1">
    <property type="entry name" value="BIFUNCTIONAL 3-DEHYDROQUINATE DEHYDRATASE_SHIKIMATE DEHYDROGENASE, CHLOROPLASTIC"/>
    <property type="match status" value="1"/>
</dbReference>
<dbReference type="GO" id="GO:0004764">
    <property type="term" value="F:shikimate 3-dehydrogenase (NADP+) activity"/>
    <property type="evidence" value="ECO:0007669"/>
    <property type="project" value="UniProtKB-UniRule"/>
</dbReference>
<dbReference type="HOGENOM" id="CLU_044063_4_4_0"/>
<gene>
    <name evidence="8" type="primary">aroE</name>
    <name evidence="12" type="ordered locus">Psta_2225</name>
</gene>
<feature type="binding site" evidence="8">
    <location>
        <position position="212"/>
    </location>
    <ligand>
        <name>NADP(+)</name>
        <dbReference type="ChEBI" id="CHEBI:58349"/>
    </ligand>
</feature>
<feature type="active site" description="Proton acceptor" evidence="8">
    <location>
        <position position="59"/>
    </location>
</feature>
<evidence type="ECO:0000313" key="13">
    <source>
        <dbReference type="Proteomes" id="UP000001887"/>
    </source>
</evidence>
<dbReference type="SUPFAM" id="SSF51735">
    <property type="entry name" value="NAD(P)-binding Rossmann-fold domains"/>
    <property type="match status" value="1"/>
</dbReference>
<comment type="caution">
    <text evidence="8">Lacks conserved residue(s) required for the propagation of feature annotation.</text>
</comment>
<dbReference type="CDD" id="cd01065">
    <property type="entry name" value="NAD_bind_Shikimate_DH"/>
    <property type="match status" value="1"/>
</dbReference>
<protein>
    <recommendedName>
        <fullName evidence="2 8">Shikimate dehydrogenase (NADP(+))</fullName>
        <shortName evidence="8">SDH</shortName>
        <ecNumber evidence="2 8">1.1.1.25</ecNumber>
    </recommendedName>
</protein>
<comment type="function">
    <text evidence="8">Involved in the biosynthesis of the chorismate, which leads to the biosynthesis of aromatic amino acids. Catalyzes the reversible NADPH linked reduction of 3-dehydroshikimate (DHSA) to yield shikimate (SA).</text>
</comment>
<reference evidence="12 13" key="1">
    <citation type="journal article" date="2009" name="Stand. Genomic Sci.">
        <title>Complete genome sequence of Pirellula staleyi type strain (ATCC 27377).</title>
        <authorList>
            <person name="Clum A."/>
            <person name="Tindall B.J."/>
            <person name="Sikorski J."/>
            <person name="Ivanova N."/>
            <person name="Mavrommatis K."/>
            <person name="Lucas S."/>
            <person name="Glavina del Rio T."/>
            <person name="Nolan M."/>
            <person name="Chen F."/>
            <person name="Tice H."/>
            <person name="Pitluck S."/>
            <person name="Cheng J.F."/>
            <person name="Chertkov O."/>
            <person name="Brettin T."/>
            <person name="Han C."/>
            <person name="Detter J.C."/>
            <person name="Kuske C."/>
            <person name="Bruce D."/>
            <person name="Goodwin L."/>
            <person name="Ovchinikova G."/>
            <person name="Pati A."/>
            <person name="Mikhailova N."/>
            <person name="Chen A."/>
            <person name="Palaniappan K."/>
            <person name="Land M."/>
            <person name="Hauser L."/>
            <person name="Chang Y.J."/>
            <person name="Jeffries C.D."/>
            <person name="Chain P."/>
            <person name="Rohde M."/>
            <person name="Goker M."/>
            <person name="Bristow J."/>
            <person name="Eisen J.A."/>
            <person name="Markowitz V."/>
            <person name="Hugenholtz P."/>
            <person name="Kyrpides N.C."/>
            <person name="Klenk H.P."/>
            <person name="Lapidus A."/>
        </authorList>
    </citation>
    <scope>NUCLEOTIDE SEQUENCE [LARGE SCALE GENOMIC DNA]</scope>
    <source>
        <strain evidence="13">ATCC 27377 / DSM 6068 / ICPB 4128</strain>
    </source>
</reference>
<evidence type="ECO:0000259" key="10">
    <source>
        <dbReference type="Pfam" id="PF08501"/>
    </source>
</evidence>
<evidence type="ECO:0000313" key="12">
    <source>
        <dbReference type="EMBL" id="ADB16896.1"/>
    </source>
</evidence>
<dbReference type="HAMAP" id="MF_00222">
    <property type="entry name" value="Shikimate_DH_AroE"/>
    <property type="match status" value="1"/>
</dbReference>
<keyword evidence="4 8" id="KW-0521">NADP</keyword>
<dbReference type="Pfam" id="PF18317">
    <property type="entry name" value="SDH_C"/>
    <property type="match status" value="1"/>
</dbReference>
<keyword evidence="5 8" id="KW-0560">Oxidoreductase</keyword>
<dbReference type="InterPro" id="IPR006151">
    <property type="entry name" value="Shikm_DH/Glu-tRNA_Rdtase"/>
</dbReference>
<dbReference type="eggNOG" id="COG0169">
    <property type="taxonomic scope" value="Bacteria"/>
</dbReference>
<evidence type="ECO:0000259" key="11">
    <source>
        <dbReference type="Pfam" id="PF18317"/>
    </source>
</evidence>
<name>D2R2Q6_PIRSD</name>
<dbReference type="Pfam" id="PF01488">
    <property type="entry name" value="Shikimate_DH"/>
    <property type="match status" value="1"/>
</dbReference>
<dbReference type="SUPFAM" id="SSF53223">
    <property type="entry name" value="Aminoacid dehydrogenase-like, N-terminal domain"/>
    <property type="match status" value="1"/>
</dbReference>
<dbReference type="InterPro" id="IPR011342">
    <property type="entry name" value="Shikimate_DH"/>
</dbReference>
<sequence>MGQPVAGNPTQYMMEKAFIAAGLDWRYLTCEVPAAQLPDAMRGMRAFGFRGGNFTIPHKVAVIEHLDSLSTAAELMQAVNCVNRVGDQLIGENTDGKGFVQSLREVIDPAGKRVVIIGAGSAARAIAVELGLAGTEHLTIVNRSLPRGQELTDLLVTKAKLQAEFVHLVGDYEVTPDTHILVNATSIGLGDAGAKVPVALDTIVAPLVVADVIFNPPQTWLIRNAAERGCTTIDGLGMLVNQAVISFKIWTGIDPDASVMREALEEFLGI</sequence>
<dbReference type="GO" id="GO:0008652">
    <property type="term" value="P:amino acid biosynthetic process"/>
    <property type="evidence" value="ECO:0007669"/>
    <property type="project" value="UniProtKB-KW"/>
</dbReference>
<feature type="binding site" evidence="8">
    <location>
        <position position="95"/>
    </location>
    <ligand>
        <name>shikimate</name>
        <dbReference type="ChEBI" id="CHEBI:36208"/>
    </ligand>
</feature>
<evidence type="ECO:0000256" key="3">
    <source>
        <dbReference type="ARBA" id="ARBA00022605"/>
    </source>
</evidence>
<dbReference type="InterPro" id="IPR036291">
    <property type="entry name" value="NAD(P)-bd_dom_sf"/>
</dbReference>
<evidence type="ECO:0000259" key="9">
    <source>
        <dbReference type="Pfam" id="PF01488"/>
    </source>
</evidence>
<accession>D2R2Q6</accession>
<dbReference type="UniPathway" id="UPA00053">
    <property type="reaction ID" value="UER00087"/>
</dbReference>
<dbReference type="Pfam" id="PF08501">
    <property type="entry name" value="Shikimate_dh_N"/>
    <property type="match status" value="1"/>
</dbReference>
<dbReference type="Gene3D" id="3.40.50.10860">
    <property type="entry name" value="Leucine Dehydrogenase, chain A, domain 1"/>
    <property type="match status" value="1"/>
</dbReference>
<comment type="catalytic activity">
    <reaction evidence="7 8">
        <text>shikimate + NADP(+) = 3-dehydroshikimate + NADPH + H(+)</text>
        <dbReference type="Rhea" id="RHEA:17737"/>
        <dbReference type="ChEBI" id="CHEBI:15378"/>
        <dbReference type="ChEBI" id="CHEBI:16630"/>
        <dbReference type="ChEBI" id="CHEBI:36208"/>
        <dbReference type="ChEBI" id="CHEBI:57783"/>
        <dbReference type="ChEBI" id="CHEBI:58349"/>
        <dbReference type="EC" id="1.1.1.25"/>
    </reaction>
</comment>
<feature type="binding site" evidence="8">
    <location>
        <position position="235"/>
    </location>
    <ligand>
        <name>NADP(+)</name>
        <dbReference type="ChEBI" id="CHEBI:58349"/>
    </ligand>
</feature>
<keyword evidence="6 8" id="KW-0057">Aromatic amino acid biosynthesis</keyword>
<dbReference type="Proteomes" id="UP000001887">
    <property type="component" value="Chromosome"/>
</dbReference>
<feature type="binding site" evidence="8">
    <location>
        <position position="55"/>
    </location>
    <ligand>
        <name>shikimate</name>
        <dbReference type="ChEBI" id="CHEBI:36208"/>
    </ligand>
</feature>
<feature type="binding site" evidence="8">
    <location>
        <position position="242"/>
    </location>
    <ligand>
        <name>shikimate</name>
        <dbReference type="ChEBI" id="CHEBI:36208"/>
    </ligand>
</feature>
<evidence type="ECO:0000256" key="1">
    <source>
        <dbReference type="ARBA" id="ARBA00004871"/>
    </source>
</evidence>
<evidence type="ECO:0000256" key="8">
    <source>
        <dbReference type="HAMAP-Rule" id="MF_00222"/>
    </source>
</evidence>
<feature type="domain" description="Shikimate dehydrogenase substrate binding N-terminal" evidence="10">
    <location>
        <begin position="1"/>
        <end position="82"/>
    </location>
</feature>
<dbReference type="OrthoDB" id="9792692at2"/>
<dbReference type="InterPro" id="IPR046346">
    <property type="entry name" value="Aminoacid_DH-like_N_sf"/>
</dbReference>
<evidence type="ECO:0000256" key="6">
    <source>
        <dbReference type="ARBA" id="ARBA00023141"/>
    </source>
</evidence>
<proteinExistence type="inferred from homology"/>
<evidence type="ECO:0000256" key="2">
    <source>
        <dbReference type="ARBA" id="ARBA00012962"/>
    </source>
</evidence>
<keyword evidence="13" id="KW-1185">Reference proteome</keyword>
<organism evidence="12 13">
    <name type="scientific">Pirellula staleyi (strain ATCC 27377 / DSM 6068 / ICPB 4128)</name>
    <name type="common">Pirella staleyi</name>
    <dbReference type="NCBI Taxonomy" id="530564"/>
    <lineage>
        <taxon>Bacteria</taxon>
        <taxon>Pseudomonadati</taxon>
        <taxon>Planctomycetota</taxon>
        <taxon>Planctomycetia</taxon>
        <taxon>Pirellulales</taxon>
        <taxon>Pirellulaceae</taxon>
        <taxon>Pirellula</taxon>
    </lineage>
</organism>
<dbReference type="GO" id="GO:0019632">
    <property type="term" value="P:shikimate metabolic process"/>
    <property type="evidence" value="ECO:0007669"/>
    <property type="project" value="InterPro"/>
</dbReference>
<dbReference type="InterPro" id="IPR041121">
    <property type="entry name" value="SDH_C"/>
</dbReference>
<evidence type="ECO:0000256" key="5">
    <source>
        <dbReference type="ARBA" id="ARBA00023002"/>
    </source>
</evidence>
<dbReference type="Gene3D" id="3.40.50.720">
    <property type="entry name" value="NAD(P)-binding Rossmann-like Domain"/>
    <property type="match status" value="1"/>
</dbReference>
<evidence type="ECO:0000256" key="4">
    <source>
        <dbReference type="ARBA" id="ARBA00022857"/>
    </source>
</evidence>
<feature type="domain" description="SDH C-terminal" evidence="11">
    <location>
        <begin position="235"/>
        <end position="265"/>
    </location>
</feature>
<dbReference type="NCBIfam" id="TIGR00507">
    <property type="entry name" value="aroE"/>
    <property type="match status" value="1"/>
</dbReference>
<dbReference type="GO" id="GO:0009073">
    <property type="term" value="P:aromatic amino acid family biosynthetic process"/>
    <property type="evidence" value="ECO:0007669"/>
    <property type="project" value="UniProtKB-KW"/>
</dbReference>
<dbReference type="PANTHER" id="PTHR21089">
    <property type="entry name" value="SHIKIMATE DEHYDROGENASE"/>
    <property type="match status" value="1"/>
</dbReference>
<keyword evidence="3 8" id="KW-0028">Amino-acid biosynthesis</keyword>
<dbReference type="EMBL" id="CP001848">
    <property type="protein sequence ID" value="ADB16896.1"/>
    <property type="molecule type" value="Genomic_DNA"/>
</dbReference>